<protein>
    <submittedName>
        <fullName evidence="13">Leucine-rich repeat protein</fullName>
    </submittedName>
</protein>
<dbReference type="Proteomes" id="UP000231279">
    <property type="component" value="Unassembled WGS sequence"/>
</dbReference>
<keyword evidence="9 11" id="KW-0472">Membrane</keyword>
<evidence type="ECO:0000256" key="4">
    <source>
        <dbReference type="ARBA" id="ARBA00022614"/>
    </source>
</evidence>
<dbReference type="Pfam" id="PF13855">
    <property type="entry name" value="LRR_8"/>
    <property type="match status" value="3"/>
</dbReference>
<dbReference type="AlphaFoldDB" id="A0A2G9HHP4"/>
<dbReference type="EMBL" id="NKXS01001772">
    <property type="protein sequence ID" value="PIN16953.1"/>
    <property type="molecule type" value="Genomic_DNA"/>
</dbReference>
<comment type="similarity">
    <text evidence="2">Belongs to the RLP family.</text>
</comment>
<dbReference type="Pfam" id="PF00560">
    <property type="entry name" value="LRR_1"/>
    <property type="match status" value="6"/>
</dbReference>
<dbReference type="InterPro" id="IPR032675">
    <property type="entry name" value="LRR_dom_sf"/>
</dbReference>
<dbReference type="GO" id="GO:0051707">
    <property type="term" value="P:response to other organism"/>
    <property type="evidence" value="ECO:0007669"/>
    <property type="project" value="UniProtKB-ARBA"/>
</dbReference>
<accession>A0A2G9HHP4</accession>
<evidence type="ECO:0000256" key="8">
    <source>
        <dbReference type="ARBA" id="ARBA00022989"/>
    </source>
</evidence>
<dbReference type="GO" id="GO:0005886">
    <property type="term" value="C:plasma membrane"/>
    <property type="evidence" value="ECO:0007669"/>
    <property type="project" value="UniProtKB-SubCell"/>
</dbReference>
<dbReference type="OrthoDB" id="442066at2759"/>
<dbReference type="InterPro" id="IPR001611">
    <property type="entry name" value="Leu-rich_rpt"/>
</dbReference>
<evidence type="ECO:0000313" key="13">
    <source>
        <dbReference type="EMBL" id="PIN16953.1"/>
    </source>
</evidence>
<evidence type="ECO:0000259" key="12">
    <source>
        <dbReference type="Pfam" id="PF08263"/>
    </source>
</evidence>
<keyword evidence="5 11" id="KW-0812">Transmembrane</keyword>
<keyword evidence="10" id="KW-0325">Glycoprotein</keyword>
<keyword evidence="8 11" id="KW-1133">Transmembrane helix</keyword>
<dbReference type="FunFam" id="3.80.10.10:FF:000095">
    <property type="entry name" value="LRR receptor-like serine/threonine-protein kinase GSO1"/>
    <property type="match status" value="1"/>
</dbReference>
<evidence type="ECO:0000256" key="10">
    <source>
        <dbReference type="ARBA" id="ARBA00023180"/>
    </source>
</evidence>
<keyword evidence="14" id="KW-1185">Reference proteome</keyword>
<keyword evidence="4" id="KW-0433">Leucine-rich repeat</keyword>
<dbReference type="InterPro" id="IPR013210">
    <property type="entry name" value="LRR_N_plant-typ"/>
</dbReference>
<proteinExistence type="inferred from homology"/>
<dbReference type="FunFam" id="3.80.10.10:FF:000213">
    <property type="entry name" value="Tyrosine-sulfated glycopeptide receptor 1"/>
    <property type="match status" value="1"/>
</dbReference>
<dbReference type="SUPFAM" id="SSF52075">
    <property type="entry name" value="Outer arm dynein light chain 1"/>
    <property type="match status" value="1"/>
</dbReference>
<sequence>MEISLLSQFFFICTLSTFYITSFIDVVYSQCLHDQKTLLFEFKAELKFYSSYSRKLVHWNLNEDCCSWEGVECDGAGHVISLELDDEGISGGITNSSTLFSLKYLKKLNLASNNFFGIQIPQRIHNLTHLTHLNLSSASFFGQVPIEISLMRTLVSLDLSSNFIKFEKPNLRMLIQNLTGLRELYLDGVDISSQRTEWCEIISSSLPDLRKLSLCDCGISGPLDHSLSQLHSLSVLQLDHNNLLATVPNFFANFSSLTTLSLADCSLKGHFPEMIFQVPTLETLDLSYNMLLGGTIPQFHQIGSFRTIELSYTNFSGSLRDSISNLTMLSYLSLHDCNFTGPIPQSLFRLPLLQRLYLFKNKFSGRINEVSTPFSSDMEVLDLRSNQLEGPIPKFFFKLERLTDLTLSYNSFNGTVEVKKFQRLSNLTALDLSHNNLSVDVSITNSSLPIFPNLEELGLASCNLYKFPAFIEQSHVTYLDLSNNKITGEIPSWIREMGQLGHLNLSFNLLKDLEKLYRFPSNIWLLDLHSNHLQGELPLPPAGTLYVDYSNNNFDGSIPHDFRSSISSIWFLSLANNHLNGAIPTSFCNATYLQVLDLSNNSLSGGIPPCLVKNNFSLGVLNLGRNNISGHIPDTFPVGCRLNTLDLSENNLGGNIPLSLANCKSLEVLNVWNNNINDSFPCMLSSNLRVLKLRSNRFHGEVRCHDSWPFLQIIDIASNNFSGYLYPRSFLSWGGMMRDNGAQPRLNYLQFFVSGPTINYYQNKVRLTFKGLEMELVKILTAFTVIDFSCNNFKGEIPNAIGDLNSLYVLNFSHNNLIGKIPKSVGNLTQLGSLDLSMNQLTGEIPEELAELTFLSVLNLSYNKLVGMIPKGRQFQTFPPISFDGNIGLCGLPLNRSCNNTERSGALPKFKNEQWYKKNKIDWDYVSAALGFVVGLGSYLWLLWDCQSLRQKFFYQIDNVLAKIFNPQDRRKRNKRRVLRNQAIRRG</sequence>
<dbReference type="STRING" id="429701.A0A2G9HHP4"/>
<dbReference type="InterPro" id="IPR003591">
    <property type="entry name" value="Leu-rich_rpt_typical-subtyp"/>
</dbReference>
<comment type="subcellular location">
    <subcellularLocation>
        <location evidence="1">Cell membrane</location>
        <topology evidence="1">Single-pass type I membrane protein</topology>
    </subcellularLocation>
</comment>
<feature type="transmembrane region" description="Helical" evidence="11">
    <location>
        <begin position="925"/>
        <end position="944"/>
    </location>
</feature>
<evidence type="ECO:0000256" key="1">
    <source>
        <dbReference type="ARBA" id="ARBA00004251"/>
    </source>
</evidence>
<dbReference type="Pfam" id="PF08263">
    <property type="entry name" value="LRRNT_2"/>
    <property type="match status" value="1"/>
</dbReference>
<evidence type="ECO:0000256" key="9">
    <source>
        <dbReference type="ARBA" id="ARBA00023136"/>
    </source>
</evidence>
<comment type="caution">
    <text evidence="13">The sequence shown here is derived from an EMBL/GenBank/DDBJ whole genome shotgun (WGS) entry which is preliminary data.</text>
</comment>
<evidence type="ECO:0000256" key="5">
    <source>
        <dbReference type="ARBA" id="ARBA00022692"/>
    </source>
</evidence>
<reference evidence="14" key="1">
    <citation type="journal article" date="2018" name="Gigascience">
        <title>Genome assembly of the Pink Ipe (Handroanthus impetiginosus, Bignoniaceae), a highly valued, ecologically keystone Neotropical timber forest tree.</title>
        <authorList>
            <person name="Silva-Junior O.B."/>
            <person name="Grattapaglia D."/>
            <person name="Novaes E."/>
            <person name="Collevatti R.G."/>
        </authorList>
    </citation>
    <scope>NUCLEOTIDE SEQUENCE [LARGE SCALE GENOMIC DNA]</scope>
    <source>
        <strain evidence="14">cv. UFG-1</strain>
    </source>
</reference>
<keyword evidence="7" id="KW-0677">Repeat</keyword>
<dbReference type="PRINTS" id="PR00019">
    <property type="entry name" value="LEURICHRPT"/>
</dbReference>
<name>A0A2G9HHP4_9LAMI</name>
<dbReference type="PROSITE" id="PS51450">
    <property type="entry name" value="LRR"/>
    <property type="match status" value="1"/>
</dbReference>
<evidence type="ECO:0000313" key="14">
    <source>
        <dbReference type="Proteomes" id="UP000231279"/>
    </source>
</evidence>
<evidence type="ECO:0000256" key="7">
    <source>
        <dbReference type="ARBA" id="ARBA00022737"/>
    </source>
</evidence>
<evidence type="ECO:0000256" key="3">
    <source>
        <dbReference type="ARBA" id="ARBA00022475"/>
    </source>
</evidence>
<gene>
    <name evidence="13" type="ORF">CDL12_10395</name>
</gene>
<dbReference type="Gene3D" id="3.80.10.10">
    <property type="entry name" value="Ribonuclease Inhibitor"/>
    <property type="match status" value="4"/>
</dbReference>
<dbReference type="SUPFAM" id="SSF52058">
    <property type="entry name" value="L domain-like"/>
    <property type="match status" value="3"/>
</dbReference>
<dbReference type="InterPro" id="IPR046956">
    <property type="entry name" value="RLP23-like"/>
</dbReference>
<feature type="domain" description="Leucine-rich repeat-containing N-terminal plant-type" evidence="12">
    <location>
        <begin position="33"/>
        <end position="74"/>
    </location>
</feature>
<evidence type="ECO:0000256" key="2">
    <source>
        <dbReference type="ARBA" id="ARBA00009592"/>
    </source>
</evidence>
<dbReference type="SMART" id="SM00369">
    <property type="entry name" value="LRR_TYP"/>
    <property type="match status" value="6"/>
</dbReference>
<dbReference type="GO" id="GO:0006952">
    <property type="term" value="P:defense response"/>
    <property type="evidence" value="ECO:0007669"/>
    <property type="project" value="UniProtKB-ARBA"/>
</dbReference>
<keyword evidence="6" id="KW-0732">Signal</keyword>
<keyword evidence="3" id="KW-1003">Cell membrane</keyword>
<dbReference type="PANTHER" id="PTHR48061">
    <property type="entry name" value="LEUCINE-RICH REPEAT RECEPTOR PROTEIN KINASE EMS1-LIKE-RELATED"/>
    <property type="match status" value="1"/>
</dbReference>
<evidence type="ECO:0000256" key="11">
    <source>
        <dbReference type="SAM" id="Phobius"/>
    </source>
</evidence>
<organism evidence="13 14">
    <name type="scientific">Handroanthus impetiginosus</name>
    <dbReference type="NCBI Taxonomy" id="429701"/>
    <lineage>
        <taxon>Eukaryota</taxon>
        <taxon>Viridiplantae</taxon>
        <taxon>Streptophyta</taxon>
        <taxon>Embryophyta</taxon>
        <taxon>Tracheophyta</taxon>
        <taxon>Spermatophyta</taxon>
        <taxon>Magnoliopsida</taxon>
        <taxon>eudicotyledons</taxon>
        <taxon>Gunneridae</taxon>
        <taxon>Pentapetalae</taxon>
        <taxon>asterids</taxon>
        <taxon>lamiids</taxon>
        <taxon>Lamiales</taxon>
        <taxon>Bignoniaceae</taxon>
        <taxon>Crescentiina</taxon>
        <taxon>Tabebuia alliance</taxon>
        <taxon>Handroanthus</taxon>
    </lineage>
</organism>
<dbReference type="PANTHER" id="PTHR48061:SF2">
    <property type="entry name" value="RECEPTOR LIKE PROTEIN 30-LIKE"/>
    <property type="match status" value="1"/>
</dbReference>
<evidence type="ECO:0000256" key="6">
    <source>
        <dbReference type="ARBA" id="ARBA00022729"/>
    </source>
</evidence>